<proteinExistence type="predicted"/>
<evidence type="ECO:0000313" key="6">
    <source>
        <dbReference type="Proteomes" id="UP000611945"/>
    </source>
</evidence>
<feature type="transmembrane region" description="Helical" evidence="3">
    <location>
        <begin position="165"/>
        <end position="183"/>
    </location>
</feature>
<feature type="transmembrane region" description="Helical" evidence="3">
    <location>
        <begin position="107"/>
        <end position="129"/>
    </location>
</feature>
<gene>
    <name evidence="5" type="ORF">H9642_12765</name>
</gene>
<dbReference type="Pfam" id="PF00990">
    <property type="entry name" value="GGDEF"/>
    <property type="match status" value="1"/>
</dbReference>
<keyword evidence="6" id="KW-1185">Reference proteome</keyword>
<evidence type="ECO:0000256" key="2">
    <source>
        <dbReference type="ARBA" id="ARBA00034247"/>
    </source>
</evidence>
<feature type="transmembrane region" description="Helical" evidence="3">
    <location>
        <begin position="189"/>
        <end position="208"/>
    </location>
</feature>
<evidence type="ECO:0000313" key="5">
    <source>
        <dbReference type="EMBL" id="MBD7978055.1"/>
    </source>
</evidence>
<dbReference type="CDD" id="cd01949">
    <property type="entry name" value="GGDEF"/>
    <property type="match status" value="1"/>
</dbReference>
<feature type="transmembrane region" description="Helical" evidence="3">
    <location>
        <begin position="80"/>
        <end position="100"/>
    </location>
</feature>
<dbReference type="Gene3D" id="3.30.70.270">
    <property type="match status" value="1"/>
</dbReference>
<feature type="transmembrane region" description="Helical" evidence="3">
    <location>
        <begin position="50"/>
        <end position="68"/>
    </location>
</feature>
<dbReference type="PANTHER" id="PTHR45138:SF9">
    <property type="entry name" value="DIGUANYLATE CYCLASE DGCM-RELATED"/>
    <property type="match status" value="1"/>
</dbReference>
<feature type="domain" description="GGDEF" evidence="4">
    <location>
        <begin position="254"/>
        <end position="392"/>
    </location>
</feature>
<comment type="catalytic activity">
    <reaction evidence="2">
        <text>2 GTP = 3',3'-c-di-GMP + 2 diphosphate</text>
        <dbReference type="Rhea" id="RHEA:24898"/>
        <dbReference type="ChEBI" id="CHEBI:33019"/>
        <dbReference type="ChEBI" id="CHEBI:37565"/>
        <dbReference type="ChEBI" id="CHEBI:58805"/>
        <dbReference type="EC" id="2.7.7.65"/>
    </reaction>
</comment>
<dbReference type="PANTHER" id="PTHR45138">
    <property type="entry name" value="REGULATORY COMPONENTS OF SENSORY TRANSDUCTION SYSTEM"/>
    <property type="match status" value="1"/>
</dbReference>
<dbReference type="InterPro" id="IPR050469">
    <property type="entry name" value="Diguanylate_Cyclase"/>
</dbReference>
<reference evidence="5 6" key="1">
    <citation type="submission" date="2020-08" db="EMBL/GenBank/DDBJ databases">
        <title>A Genomic Blueprint of the Chicken Gut Microbiome.</title>
        <authorList>
            <person name="Gilroy R."/>
            <person name="Ravi A."/>
            <person name="Getino M."/>
            <person name="Pursley I."/>
            <person name="Horton D.L."/>
            <person name="Alikhan N.-F."/>
            <person name="Baker D."/>
            <person name="Gharbi K."/>
            <person name="Hall N."/>
            <person name="Watson M."/>
            <person name="Adriaenssens E.M."/>
            <person name="Foster-Nyarko E."/>
            <person name="Jarju S."/>
            <person name="Secka A."/>
            <person name="Antonio M."/>
            <person name="Oren A."/>
            <person name="Chaudhuri R."/>
            <person name="La Ragione R.M."/>
            <person name="Hildebrand F."/>
            <person name="Pallen M.J."/>
        </authorList>
    </citation>
    <scope>NUCLEOTIDE SEQUENCE [LARGE SCALE GENOMIC DNA]</scope>
    <source>
        <strain evidence="5 6">Sa2CUA2</strain>
    </source>
</reference>
<dbReference type="NCBIfam" id="TIGR00254">
    <property type="entry name" value="GGDEF"/>
    <property type="match status" value="1"/>
</dbReference>
<dbReference type="EMBL" id="JACSQG010000006">
    <property type="protein sequence ID" value="MBD7978055.1"/>
    <property type="molecule type" value="Genomic_DNA"/>
</dbReference>
<organism evidence="5 6">
    <name type="scientific">Serpens gallinarum</name>
    <dbReference type="NCBI Taxonomy" id="2763075"/>
    <lineage>
        <taxon>Bacteria</taxon>
        <taxon>Pseudomonadati</taxon>
        <taxon>Pseudomonadota</taxon>
        <taxon>Gammaproteobacteria</taxon>
        <taxon>Pseudomonadales</taxon>
        <taxon>Pseudomonadaceae</taxon>
        <taxon>Pseudomonas</taxon>
    </lineage>
</organism>
<keyword evidence="3" id="KW-0472">Membrane</keyword>
<dbReference type="EC" id="2.7.7.65" evidence="1"/>
<accession>A0ABR8TQK2</accession>
<evidence type="ECO:0000256" key="3">
    <source>
        <dbReference type="SAM" id="Phobius"/>
    </source>
</evidence>
<dbReference type="Proteomes" id="UP000611945">
    <property type="component" value="Unassembled WGS sequence"/>
</dbReference>
<evidence type="ECO:0000256" key="1">
    <source>
        <dbReference type="ARBA" id="ARBA00012528"/>
    </source>
</evidence>
<dbReference type="InterPro" id="IPR029787">
    <property type="entry name" value="Nucleotide_cyclase"/>
</dbReference>
<sequence length="402" mass="44623">MVGNRPQTWLDDVRANPYAEQLAQGFTRLRFAAPLEEQYRAYQLEHSFDLKRISLLAAILIWMAQTLLDLRLVDSPERDAMLVVRVAVSALLLVCGGLILCSRRTNLLVPLTLACILALGIGSAAVVALAHRIDPAYPEEGLLLVCMAGFFLAGLRLSEALACSVVVLVTYIGFELLFGAAVVRLLYVLLYLLFGILIGAVGCYQLEYKSREHFLSRRLLKVMADCDSLTGLHNRRSFRRQFDRVWRQGLREGQPLAMLLCDVDHFKAYNDCYGHQAGDDVLQRIGRLLEERARRPLDMAVRMGGEEFALLLYGSDADDAREAAEQVRGSLERLGIEHAQSSTAPVVTMSIGVACLNSNDTNVSLKELYARADQLLYEAKNSGRNRIAVSACGQPMLTETTI</sequence>
<keyword evidence="3" id="KW-1133">Transmembrane helix</keyword>
<dbReference type="SMART" id="SM00267">
    <property type="entry name" value="GGDEF"/>
    <property type="match status" value="1"/>
</dbReference>
<protein>
    <recommendedName>
        <fullName evidence="1">diguanylate cyclase</fullName>
        <ecNumber evidence="1">2.7.7.65</ecNumber>
    </recommendedName>
</protein>
<dbReference type="PROSITE" id="PS50887">
    <property type="entry name" value="GGDEF"/>
    <property type="match status" value="1"/>
</dbReference>
<evidence type="ECO:0000259" key="4">
    <source>
        <dbReference type="PROSITE" id="PS50887"/>
    </source>
</evidence>
<dbReference type="InterPro" id="IPR000160">
    <property type="entry name" value="GGDEF_dom"/>
</dbReference>
<dbReference type="InterPro" id="IPR043128">
    <property type="entry name" value="Rev_trsase/Diguanyl_cyclase"/>
</dbReference>
<keyword evidence="3" id="KW-0812">Transmembrane</keyword>
<comment type="caution">
    <text evidence="5">The sequence shown here is derived from an EMBL/GenBank/DDBJ whole genome shotgun (WGS) entry which is preliminary data.</text>
</comment>
<name>A0ABR8TQK2_9PSED</name>
<dbReference type="SUPFAM" id="SSF55073">
    <property type="entry name" value="Nucleotide cyclase"/>
    <property type="match status" value="1"/>
</dbReference>